<protein>
    <submittedName>
        <fullName evidence="4">Bacterioferritin</fullName>
    </submittedName>
</protein>
<dbReference type="GO" id="GO:0006879">
    <property type="term" value="P:intracellular iron ion homeostasis"/>
    <property type="evidence" value="ECO:0007669"/>
    <property type="project" value="UniProtKB-KW"/>
</dbReference>
<dbReference type="EMBL" id="CP027792">
    <property type="protein sequence ID" value="AVP57053.1"/>
    <property type="molecule type" value="Genomic_DNA"/>
</dbReference>
<accession>A0A2P1NJ32</accession>
<evidence type="ECO:0000313" key="5">
    <source>
        <dbReference type="Proteomes" id="UP000241829"/>
    </source>
</evidence>
<organism evidence="4 5">
    <name type="scientific">Pulveribacter suum</name>
    <dbReference type="NCBI Taxonomy" id="2116657"/>
    <lineage>
        <taxon>Bacteria</taxon>
        <taxon>Pseudomonadati</taxon>
        <taxon>Pseudomonadota</taxon>
        <taxon>Betaproteobacteria</taxon>
        <taxon>Burkholderiales</taxon>
        <taxon>Comamonadaceae</taxon>
        <taxon>Pulveribacter</taxon>
    </lineage>
</organism>
<evidence type="ECO:0000256" key="1">
    <source>
        <dbReference type="ARBA" id="ARBA00022434"/>
    </source>
</evidence>
<keyword evidence="1" id="KW-0409">Iron storage</keyword>
<proteinExistence type="predicted"/>
<dbReference type="Gene3D" id="1.20.1260.10">
    <property type="match status" value="1"/>
</dbReference>
<sequence>MNKPHKSDATSSHPAAAGQYTPLKLDEDALRKAATANLDDGAVTPGYGPWREDIIKLLNDALATELVCVLRYKRHYFTAQGMESPAIADELLVHANEEAAHADLIAERIVQLGGSPDFRPSSLQERSHADYDESSDLRDMLHANLVAERIAVESYRQMVELIGDKDPTTRRMLEGILADEEEHADEISDWLQR</sequence>
<evidence type="ECO:0000313" key="4">
    <source>
        <dbReference type="EMBL" id="AVP57053.1"/>
    </source>
</evidence>
<dbReference type="Pfam" id="PF00210">
    <property type="entry name" value="Ferritin"/>
    <property type="match status" value="1"/>
</dbReference>
<dbReference type="PROSITE" id="PS50905">
    <property type="entry name" value="FERRITIN_LIKE"/>
    <property type="match status" value="1"/>
</dbReference>
<dbReference type="GO" id="GO:0008199">
    <property type="term" value="F:ferric iron binding"/>
    <property type="evidence" value="ECO:0007669"/>
    <property type="project" value="InterPro"/>
</dbReference>
<reference evidence="5" key="1">
    <citation type="submission" date="2018-03" db="EMBL/GenBank/DDBJ databases">
        <title>Genome sequencing of Melaminivora sp. strain SC2-7.</title>
        <authorList>
            <person name="Kim S.-J."/>
            <person name="Heo J."/>
            <person name="Ahn J.-H."/>
            <person name="Kwon S.-W."/>
        </authorList>
    </citation>
    <scope>NUCLEOTIDE SEQUENCE [LARGE SCALE GENOMIC DNA]</scope>
    <source>
        <strain evidence="5">SC2-7</strain>
    </source>
</reference>
<dbReference type="PANTHER" id="PTHR30295:SF1">
    <property type="entry name" value="DNA PROTECTION DURING STARVATION PROTEIN"/>
    <property type="match status" value="1"/>
</dbReference>
<dbReference type="InterPro" id="IPR008331">
    <property type="entry name" value="Ferritin_DPS_dom"/>
</dbReference>
<dbReference type="CDD" id="cd00657">
    <property type="entry name" value="Ferritin_like"/>
    <property type="match status" value="1"/>
</dbReference>
<dbReference type="KEGG" id="melm:C7H73_04845"/>
<name>A0A2P1NJ32_9BURK</name>
<keyword evidence="2" id="KW-0408">Iron</keyword>
<dbReference type="InterPro" id="IPR009078">
    <property type="entry name" value="Ferritin-like_SF"/>
</dbReference>
<dbReference type="GO" id="GO:0004322">
    <property type="term" value="F:ferroxidase activity"/>
    <property type="evidence" value="ECO:0007669"/>
    <property type="project" value="TreeGrafter"/>
</dbReference>
<evidence type="ECO:0000256" key="2">
    <source>
        <dbReference type="ARBA" id="ARBA00023004"/>
    </source>
</evidence>
<feature type="domain" description="Ferritin-like diiron" evidence="3">
    <location>
        <begin position="48"/>
        <end position="193"/>
    </location>
</feature>
<dbReference type="PANTHER" id="PTHR30295">
    <property type="entry name" value="BACTERIOFERRITIN"/>
    <property type="match status" value="1"/>
</dbReference>
<evidence type="ECO:0000259" key="3">
    <source>
        <dbReference type="PROSITE" id="PS50905"/>
    </source>
</evidence>
<dbReference type="GO" id="GO:0005829">
    <property type="term" value="C:cytosol"/>
    <property type="evidence" value="ECO:0007669"/>
    <property type="project" value="TreeGrafter"/>
</dbReference>
<dbReference type="GO" id="GO:0020037">
    <property type="term" value="F:heme binding"/>
    <property type="evidence" value="ECO:0007669"/>
    <property type="project" value="TreeGrafter"/>
</dbReference>
<dbReference type="InterPro" id="IPR009040">
    <property type="entry name" value="Ferritin-like_diiron"/>
</dbReference>
<dbReference type="Proteomes" id="UP000241829">
    <property type="component" value="Chromosome"/>
</dbReference>
<dbReference type="OrthoDB" id="4271929at2"/>
<keyword evidence="5" id="KW-1185">Reference proteome</keyword>
<gene>
    <name evidence="4" type="ORF">C7H73_04845</name>
</gene>
<dbReference type="SUPFAM" id="SSF47240">
    <property type="entry name" value="Ferritin-like"/>
    <property type="match status" value="1"/>
</dbReference>
<dbReference type="InterPro" id="IPR012347">
    <property type="entry name" value="Ferritin-like"/>
</dbReference>
<dbReference type="RefSeq" id="WP_106845610.1">
    <property type="nucleotide sequence ID" value="NZ_CP027792.1"/>
</dbReference>
<dbReference type="AlphaFoldDB" id="A0A2P1NJ32"/>